<sequence>MMASMASRNPDLTQSMDLGFDTNEFFKHDEKTRQKMITDKKLPQYEPGMDPMAPENFEAFIAFKNAERNEELRNAMMRQEEDRANGLYADYDEEDDDDFNVGSDSDDENDEDDFDEVMADDDDDAADELSAVPPNKVGIVEEVGNIMKDYNEDKDEDYLDVEEDDDEDCDDSDDELSTVSSHHSQIREDIENIMKDYNEDSDDDYVARNDNDDDDDDDYET</sequence>
<comment type="caution">
    <text evidence="1">The sequence shown here is derived from an EMBL/GenBank/DDBJ whole genome shotgun (WGS) entry which is preliminary data.</text>
</comment>
<name>A0ACB5SUT3_AMBMO</name>
<gene>
    <name evidence="1" type="ORF">Amon02_000142800</name>
</gene>
<dbReference type="EMBL" id="BSXS01000690">
    <property type="protein sequence ID" value="GME73507.1"/>
    <property type="molecule type" value="Genomic_DNA"/>
</dbReference>
<proteinExistence type="predicted"/>
<accession>A0ACB5SUT3</accession>
<organism evidence="1 2">
    <name type="scientific">Ambrosiozyma monospora</name>
    <name type="common">Yeast</name>
    <name type="synonym">Endomycopsis monosporus</name>
    <dbReference type="NCBI Taxonomy" id="43982"/>
    <lineage>
        <taxon>Eukaryota</taxon>
        <taxon>Fungi</taxon>
        <taxon>Dikarya</taxon>
        <taxon>Ascomycota</taxon>
        <taxon>Saccharomycotina</taxon>
        <taxon>Pichiomycetes</taxon>
        <taxon>Pichiales</taxon>
        <taxon>Pichiaceae</taxon>
        <taxon>Ambrosiozyma</taxon>
    </lineage>
</organism>
<keyword evidence="2" id="KW-1185">Reference proteome</keyword>
<evidence type="ECO:0000313" key="2">
    <source>
        <dbReference type="Proteomes" id="UP001165064"/>
    </source>
</evidence>
<reference evidence="1" key="1">
    <citation type="submission" date="2023-04" db="EMBL/GenBank/DDBJ databases">
        <title>Ambrosiozyma monospora NBRC 10751.</title>
        <authorList>
            <person name="Ichikawa N."/>
            <person name="Sato H."/>
            <person name="Tonouchi N."/>
        </authorList>
    </citation>
    <scope>NUCLEOTIDE SEQUENCE</scope>
    <source>
        <strain evidence="1">NBRC 10751</strain>
    </source>
</reference>
<evidence type="ECO:0000313" key="1">
    <source>
        <dbReference type="EMBL" id="GME73507.1"/>
    </source>
</evidence>
<dbReference type="Proteomes" id="UP001165064">
    <property type="component" value="Unassembled WGS sequence"/>
</dbReference>
<protein>
    <submittedName>
        <fullName evidence="1">Unnamed protein product</fullName>
    </submittedName>
</protein>